<dbReference type="Gene3D" id="3.40.50.1390">
    <property type="entry name" value="Resolvase, N-terminal catalytic domain"/>
    <property type="match status" value="1"/>
</dbReference>
<comment type="caution">
    <text evidence="4">The sequence shown here is derived from an EMBL/GenBank/DDBJ whole genome shotgun (WGS) entry which is preliminary data.</text>
</comment>
<keyword evidence="1" id="KW-0175">Coiled coil</keyword>
<dbReference type="GO" id="GO:0003677">
    <property type="term" value="F:DNA binding"/>
    <property type="evidence" value="ECO:0007669"/>
    <property type="project" value="InterPro"/>
</dbReference>
<dbReference type="PROSITE" id="PS51737">
    <property type="entry name" value="RECOMBINASE_DNA_BIND"/>
    <property type="match status" value="1"/>
</dbReference>
<dbReference type="Gene3D" id="3.90.1750.20">
    <property type="entry name" value="Putative Large Serine Recombinase, Chain B, Domain 2"/>
    <property type="match status" value="1"/>
</dbReference>
<dbReference type="Pfam" id="PF07508">
    <property type="entry name" value="Recombinase"/>
    <property type="match status" value="1"/>
</dbReference>
<proteinExistence type="predicted"/>
<reference evidence="4 5" key="1">
    <citation type="submission" date="2019-11" db="EMBL/GenBank/DDBJ databases">
        <title>Bacillus idriensis genome.</title>
        <authorList>
            <person name="Konopka E.N."/>
            <person name="Newman J.D."/>
        </authorList>
    </citation>
    <scope>NUCLEOTIDE SEQUENCE [LARGE SCALE GENOMIC DNA]</scope>
    <source>
        <strain evidence="4 5">DSM 19097</strain>
    </source>
</reference>
<feature type="domain" description="Recombinase" evidence="3">
    <location>
        <begin position="157"/>
        <end position="272"/>
    </location>
</feature>
<dbReference type="EMBL" id="WKKF01000002">
    <property type="protein sequence ID" value="MRX54633.1"/>
    <property type="molecule type" value="Genomic_DNA"/>
</dbReference>
<feature type="coiled-coil region" evidence="1">
    <location>
        <begin position="352"/>
        <end position="379"/>
    </location>
</feature>
<dbReference type="GO" id="GO:0000150">
    <property type="term" value="F:DNA strand exchange activity"/>
    <property type="evidence" value="ECO:0007669"/>
    <property type="project" value="InterPro"/>
</dbReference>
<evidence type="ECO:0000259" key="3">
    <source>
        <dbReference type="PROSITE" id="PS51737"/>
    </source>
</evidence>
<feature type="domain" description="Resolvase/invertase-type recombinase catalytic" evidence="2">
    <location>
        <begin position="2"/>
        <end position="149"/>
    </location>
</feature>
<dbReference type="AlphaFoldDB" id="A0A6I2MFQ7"/>
<dbReference type="PROSITE" id="PS51736">
    <property type="entry name" value="RECOMBINASES_3"/>
    <property type="match status" value="1"/>
</dbReference>
<evidence type="ECO:0000313" key="4">
    <source>
        <dbReference type="EMBL" id="MRX54633.1"/>
    </source>
</evidence>
<sequence>MKCVIYRRVSTEMQREEGFSLEAQKSRLLSYIESQGWTLVEDYADEGVSAKNIERPALQRLIADMRLGKFEVVLVYRLDRLVRSVTDLHAMLQEFERNSVKFKSATEVFDTTSAMGRLFITMVGAMAQWERENLAERVTMGMQKKHEEGKRNGARAPFGYDIGEDGELIPNEAEAKWVRYIFEAFKTKGRKMIAQELNNNGVRTKLGALWNDFALHYIVTNPVYYGALRWNYRKTSGARTHEETVITASHVPLITKELYDEVQEVRTARKGSGFKSDTHYPFTGVIKCARCGKSFVGAKRKKKDGEYRFYRCRGRFTYGVCDMPIIPEEVIEEEMIREFPLQEIAKYAEPIEEETDVDVEALRKELERINSAEKRLKDMYKWGDLTEVEYRGDMAALKERRSLIEDNLRTDSASLALEEIKEAFDIISENWAEMSYEGRKNIIKELISSATIEVTGAVKGGPGNRPNIKITDYQWR</sequence>
<dbReference type="InterPro" id="IPR011109">
    <property type="entry name" value="DNA_bind_recombinase_dom"/>
</dbReference>
<protein>
    <submittedName>
        <fullName evidence="4">Recombinase family protein</fullName>
    </submittedName>
</protein>
<name>A0A6I2MFQ7_9BACI</name>
<evidence type="ECO:0000259" key="2">
    <source>
        <dbReference type="PROSITE" id="PS51736"/>
    </source>
</evidence>
<accession>A0A6I2MFQ7</accession>
<dbReference type="Pfam" id="PF13408">
    <property type="entry name" value="Zn_ribbon_recom"/>
    <property type="match status" value="1"/>
</dbReference>
<dbReference type="InterPro" id="IPR025827">
    <property type="entry name" value="Zn_ribbon_recom_dom"/>
</dbReference>
<dbReference type="SMART" id="SM00857">
    <property type="entry name" value="Resolvase"/>
    <property type="match status" value="1"/>
</dbReference>
<evidence type="ECO:0000313" key="5">
    <source>
        <dbReference type="Proteomes" id="UP000441585"/>
    </source>
</evidence>
<dbReference type="InterPro" id="IPR036162">
    <property type="entry name" value="Resolvase-like_N_sf"/>
</dbReference>
<dbReference type="InterPro" id="IPR050639">
    <property type="entry name" value="SSR_resolvase"/>
</dbReference>
<dbReference type="PANTHER" id="PTHR30461:SF23">
    <property type="entry name" value="DNA RECOMBINASE-RELATED"/>
    <property type="match status" value="1"/>
</dbReference>
<dbReference type="InterPro" id="IPR038109">
    <property type="entry name" value="DNA_bind_recomb_sf"/>
</dbReference>
<dbReference type="Pfam" id="PF00239">
    <property type="entry name" value="Resolvase"/>
    <property type="match status" value="1"/>
</dbReference>
<dbReference type="RefSeq" id="WP_154318650.1">
    <property type="nucleotide sequence ID" value="NZ_CAJGAA010000002.1"/>
</dbReference>
<dbReference type="InterPro" id="IPR006119">
    <property type="entry name" value="Resolv_N"/>
</dbReference>
<dbReference type="SUPFAM" id="SSF53041">
    <property type="entry name" value="Resolvase-like"/>
    <property type="match status" value="1"/>
</dbReference>
<dbReference type="CDD" id="cd00338">
    <property type="entry name" value="Ser_Recombinase"/>
    <property type="match status" value="1"/>
</dbReference>
<keyword evidence="5" id="KW-1185">Reference proteome</keyword>
<dbReference type="PANTHER" id="PTHR30461">
    <property type="entry name" value="DNA-INVERTASE FROM LAMBDOID PROPHAGE"/>
    <property type="match status" value="1"/>
</dbReference>
<dbReference type="Proteomes" id="UP000441585">
    <property type="component" value="Unassembled WGS sequence"/>
</dbReference>
<gene>
    <name evidence="4" type="ORF">GJU41_11685</name>
</gene>
<organism evidence="4 5">
    <name type="scientific">Metabacillus idriensis</name>
    <dbReference type="NCBI Taxonomy" id="324768"/>
    <lineage>
        <taxon>Bacteria</taxon>
        <taxon>Bacillati</taxon>
        <taxon>Bacillota</taxon>
        <taxon>Bacilli</taxon>
        <taxon>Bacillales</taxon>
        <taxon>Bacillaceae</taxon>
        <taxon>Metabacillus</taxon>
    </lineage>
</organism>
<evidence type="ECO:0000256" key="1">
    <source>
        <dbReference type="SAM" id="Coils"/>
    </source>
</evidence>